<reference evidence="2" key="1">
    <citation type="submission" date="2019-11" db="EMBL/GenBank/DDBJ databases">
        <authorList>
            <person name="Feng L."/>
        </authorList>
    </citation>
    <scope>NUCLEOTIDE SEQUENCE</scope>
    <source>
        <strain evidence="2">CinnocuumLFYP12</strain>
    </source>
</reference>
<sequence length="36" mass="4406">MDYIFWFLIALIGITPKVLRELGIILYIVLKYKRRH</sequence>
<gene>
    <name evidence="2" type="ORF">CILFYP12_01749</name>
</gene>
<keyword evidence="1" id="KW-1133">Transmembrane helix</keyword>
<evidence type="ECO:0000256" key="1">
    <source>
        <dbReference type="SAM" id="Phobius"/>
    </source>
</evidence>
<dbReference type="EMBL" id="CACRTE010000024">
    <property type="protein sequence ID" value="VYT16052.1"/>
    <property type="molecule type" value="Genomic_DNA"/>
</dbReference>
<evidence type="ECO:0000313" key="2">
    <source>
        <dbReference type="EMBL" id="VYT16052.1"/>
    </source>
</evidence>
<proteinExistence type="predicted"/>
<organism evidence="2">
    <name type="scientific">Clostridium innocuum</name>
    <dbReference type="NCBI Taxonomy" id="1522"/>
    <lineage>
        <taxon>Bacteria</taxon>
        <taxon>Bacillati</taxon>
        <taxon>Bacillota</taxon>
        <taxon>Clostridia</taxon>
        <taxon>Eubacteriales</taxon>
        <taxon>Clostridiaceae</taxon>
        <taxon>Clostridium</taxon>
    </lineage>
</organism>
<feature type="transmembrane region" description="Helical" evidence="1">
    <location>
        <begin position="6"/>
        <end position="30"/>
    </location>
</feature>
<keyword evidence="1" id="KW-0472">Membrane</keyword>
<accession>A0A6N2UGX5</accession>
<name>A0A6N2UGX5_CLOIN</name>
<protein>
    <submittedName>
        <fullName evidence="2">Uncharacterized protein</fullName>
    </submittedName>
</protein>
<dbReference type="AlphaFoldDB" id="A0A6N2UGX5"/>
<keyword evidence="1" id="KW-0812">Transmembrane</keyword>